<dbReference type="RefSeq" id="WP_311670916.1">
    <property type="nucleotide sequence ID" value="NZ_JAVREO010000040.1"/>
</dbReference>
<accession>A0ABU2K0S7</accession>
<protein>
    <submittedName>
        <fullName evidence="2">Uncharacterized protein</fullName>
    </submittedName>
</protein>
<reference evidence="3" key="1">
    <citation type="submission" date="2023-07" db="EMBL/GenBank/DDBJ databases">
        <title>30 novel species of actinomycetes from the DSMZ collection.</title>
        <authorList>
            <person name="Nouioui I."/>
        </authorList>
    </citation>
    <scope>NUCLEOTIDE SEQUENCE [LARGE SCALE GENOMIC DNA]</scope>
    <source>
        <strain evidence="3">DSM 44915</strain>
    </source>
</reference>
<evidence type="ECO:0000313" key="3">
    <source>
        <dbReference type="Proteomes" id="UP001183410"/>
    </source>
</evidence>
<comment type="caution">
    <text evidence="2">The sequence shown here is derived from an EMBL/GenBank/DDBJ whole genome shotgun (WGS) entry which is preliminary data.</text>
</comment>
<organism evidence="2 3">
    <name type="scientific">Streptomyces chisholmiae</name>
    <dbReference type="NCBI Taxonomy" id="3075540"/>
    <lineage>
        <taxon>Bacteria</taxon>
        <taxon>Bacillati</taxon>
        <taxon>Actinomycetota</taxon>
        <taxon>Actinomycetes</taxon>
        <taxon>Kitasatosporales</taxon>
        <taxon>Streptomycetaceae</taxon>
        <taxon>Streptomyces</taxon>
    </lineage>
</organism>
<dbReference type="EMBL" id="JAVREO010000040">
    <property type="protein sequence ID" value="MDT0270852.1"/>
    <property type="molecule type" value="Genomic_DNA"/>
</dbReference>
<evidence type="ECO:0000313" key="2">
    <source>
        <dbReference type="EMBL" id="MDT0270852.1"/>
    </source>
</evidence>
<name>A0ABU2K0S7_9ACTN</name>
<feature type="region of interest" description="Disordered" evidence="1">
    <location>
        <begin position="1"/>
        <end position="44"/>
    </location>
</feature>
<evidence type="ECO:0000256" key="1">
    <source>
        <dbReference type="SAM" id="MobiDB-lite"/>
    </source>
</evidence>
<dbReference type="Proteomes" id="UP001183410">
    <property type="component" value="Unassembled WGS sequence"/>
</dbReference>
<sequence length="72" mass="8278">MSSDEKQPQGRPVRVPQGWDPVTRRWEESAEAEEPEAAGHWDDRVWEGAGARWRADERAARTRHGGSPWERA</sequence>
<keyword evidence="3" id="KW-1185">Reference proteome</keyword>
<proteinExistence type="predicted"/>
<gene>
    <name evidence="2" type="ORF">RM844_31745</name>
</gene>